<dbReference type="EMBL" id="JABFAC010247568">
    <property type="protein sequence ID" value="MBA0636940.1"/>
    <property type="molecule type" value="Genomic_DNA"/>
</dbReference>
<organism evidence="3 4">
    <name type="scientific">Gossypium davidsonii</name>
    <name type="common">Davidson's cotton</name>
    <name type="synonym">Gossypium klotzschianum subsp. davidsonii</name>
    <dbReference type="NCBI Taxonomy" id="34287"/>
    <lineage>
        <taxon>Eukaryota</taxon>
        <taxon>Viridiplantae</taxon>
        <taxon>Streptophyta</taxon>
        <taxon>Embryophyta</taxon>
        <taxon>Tracheophyta</taxon>
        <taxon>Spermatophyta</taxon>
        <taxon>Magnoliopsida</taxon>
        <taxon>eudicotyledons</taxon>
        <taxon>Gunneridae</taxon>
        <taxon>Pentapetalae</taxon>
        <taxon>rosids</taxon>
        <taxon>malvids</taxon>
        <taxon>Malvales</taxon>
        <taxon>Malvaceae</taxon>
        <taxon>Malvoideae</taxon>
        <taxon>Gossypium</taxon>
    </lineage>
</organism>
<dbReference type="Proteomes" id="UP000593561">
    <property type="component" value="Unassembled WGS sequence"/>
</dbReference>
<comment type="caution">
    <text evidence="3">The sequence shown here is derived from an EMBL/GenBank/DDBJ whole genome shotgun (WGS) entry which is preliminary data.</text>
</comment>
<evidence type="ECO:0000256" key="1">
    <source>
        <dbReference type="SAM" id="MobiDB-lite"/>
    </source>
</evidence>
<dbReference type="CDD" id="cd06222">
    <property type="entry name" value="RNase_H_like"/>
    <property type="match status" value="1"/>
</dbReference>
<protein>
    <recommendedName>
        <fullName evidence="2">RNase H type-1 domain-containing protein</fullName>
    </recommendedName>
</protein>
<dbReference type="AlphaFoldDB" id="A0A7J8TFL9"/>
<gene>
    <name evidence="3" type="ORF">Godav_025563</name>
</gene>
<name>A0A7J8TFL9_GOSDV</name>
<sequence>MTELDESIDAIAIAVTNNLHLTWLKKCNLHAYSLSTVYDALYAITIRNWHPNNQRDSLNKRVALLLRKNPKIVQAIEQFKKPVLELKFSHKWLEGKHTVNDLAKEPYDSKFDNTGKEEDTQSKDVPTTTGTKFILSNIKQRIIDELNSNIEFNQRHVERMQAEANVVKKVVTPLTHQSRCNVIAIAFWALWFNRSSIYHEGAGKNAHGVISFIKAYITEIDRLENATSTMHFSVDKKWEPPVGDVLKLNFDASFQQDTNRSVSGVIVRNAKGLIMAACTHLNEYIMDSTMAVACAYLQSITFAEDLGFRKIIVEGDSLIVIKKMRTPVDDKSCISAPVKEVKARIRSFESINFSFAPRCANNAAHVLAEERQSHASSMYWVEEAPTSVERAAERDRWWLNSLNV</sequence>
<dbReference type="Pfam" id="PF13456">
    <property type="entry name" value="RVT_3"/>
    <property type="match status" value="1"/>
</dbReference>
<accession>A0A7J8TFL9</accession>
<dbReference type="SUPFAM" id="SSF53098">
    <property type="entry name" value="Ribonuclease H-like"/>
    <property type="match status" value="1"/>
</dbReference>
<dbReference type="InterPro" id="IPR052929">
    <property type="entry name" value="RNase_H-like_EbsB-rel"/>
</dbReference>
<dbReference type="PANTHER" id="PTHR47074">
    <property type="entry name" value="BNAC02G40300D PROTEIN"/>
    <property type="match status" value="1"/>
</dbReference>
<evidence type="ECO:0000313" key="4">
    <source>
        <dbReference type="Proteomes" id="UP000593561"/>
    </source>
</evidence>
<keyword evidence="4" id="KW-1185">Reference proteome</keyword>
<feature type="compositionally biased region" description="Basic and acidic residues" evidence="1">
    <location>
        <begin position="107"/>
        <end position="122"/>
    </location>
</feature>
<dbReference type="GO" id="GO:0004523">
    <property type="term" value="F:RNA-DNA hybrid ribonuclease activity"/>
    <property type="evidence" value="ECO:0007669"/>
    <property type="project" value="InterPro"/>
</dbReference>
<proteinExistence type="predicted"/>
<dbReference type="PANTHER" id="PTHR47074:SF61">
    <property type="entry name" value="RNASE H TYPE-1 DOMAIN-CONTAINING PROTEIN"/>
    <property type="match status" value="1"/>
</dbReference>
<feature type="domain" description="RNase H type-1" evidence="2">
    <location>
        <begin position="249"/>
        <end position="369"/>
    </location>
</feature>
<feature type="region of interest" description="Disordered" evidence="1">
    <location>
        <begin position="107"/>
        <end position="126"/>
    </location>
</feature>
<dbReference type="InterPro" id="IPR012337">
    <property type="entry name" value="RNaseH-like_sf"/>
</dbReference>
<dbReference type="InterPro" id="IPR002156">
    <property type="entry name" value="RNaseH_domain"/>
</dbReference>
<reference evidence="3 4" key="1">
    <citation type="journal article" date="2019" name="Genome Biol. Evol.">
        <title>Insights into the evolution of the New World diploid cottons (Gossypium, subgenus Houzingenia) based on genome sequencing.</title>
        <authorList>
            <person name="Grover C.E."/>
            <person name="Arick M.A. 2nd"/>
            <person name="Thrash A."/>
            <person name="Conover J.L."/>
            <person name="Sanders W.S."/>
            <person name="Peterson D.G."/>
            <person name="Frelichowski J.E."/>
            <person name="Scheffler J.A."/>
            <person name="Scheffler B.E."/>
            <person name="Wendel J.F."/>
        </authorList>
    </citation>
    <scope>NUCLEOTIDE SEQUENCE [LARGE SCALE GENOMIC DNA]</scope>
    <source>
        <strain evidence="3">27</strain>
        <tissue evidence="3">Leaf</tissue>
    </source>
</reference>
<evidence type="ECO:0000259" key="2">
    <source>
        <dbReference type="Pfam" id="PF13456"/>
    </source>
</evidence>
<dbReference type="GO" id="GO:0003676">
    <property type="term" value="F:nucleic acid binding"/>
    <property type="evidence" value="ECO:0007669"/>
    <property type="project" value="InterPro"/>
</dbReference>
<dbReference type="InterPro" id="IPR036397">
    <property type="entry name" value="RNaseH_sf"/>
</dbReference>
<dbReference type="Gene3D" id="3.30.420.10">
    <property type="entry name" value="Ribonuclease H-like superfamily/Ribonuclease H"/>
    <property type="match status" value="1"/>
</dbReference>
<dbReference type="InterPro" id="IPR044730">
    <property type="entry name" value="RNase_H-like_dom_plant"/>
</dbReference>
<evidence type="ECO:0000313" key="3">
    <source>
        <dbReference type="EMBL" id="MBA0636940.1"/>
    </source>
</evidence>